<evidence type="ECO:0000259" key="7">
    <source>
        <dbReference type="SMART" id="SM01274"/>
    </source>
</evidence>
<keyword evidence="5 8" id="KW-0560">Oxidoreductase</keyword>
<dbReference type="InterPro" id="IPR012301">
    <property type="entry name" value="Malic_N_dom"/>
</dbReference>
<dbReference type="PANTHER" id="PTHR43237">
    <property type="entry name" value="NADP-DEPENDENT MALIC ENZYME"/>
    <property type="match status" value="1"/>
</dbReference>
<dbReference type="InterPro" id="IPR051674">
    <property type="entry name" value="Malate_Decarboxylase"/>
</dbReference>
<dbReference type="InterPro" id="IPR012302">
    <property type="entry name" value="Malic_NAD-bd"/>
</dbReference>
<dbReference type="RefSeq" id="WP_205168686.1">
    <property type="nucleotide sequence ID" value="NZ_JAFBDZ010000001.1"/>
</dbReference>
<organism evidence="8 9">
    <name type="scientific">Rossellomorea pakistanensis</name>
    <dbReference type="NCBI Taxonomy" id="992288"/>
    <lineage>
        <taxon>Bacteria</taxon>
        <taxon>Bacillati</taxon>
        <taxon>Bacillota</taxon>
        <taxon>Bacilli</taxon>
        <taxon>Bacillales</taxon>
        <taxon>Bacillaceae</taxon>
        <taxon>Rossellomorea</taxon>
    </lineage>
</organism>
<comment type="caution">
    <text evidence="8">The sequence shown here is derived from an EMBL/GenBank/DDBJ whole genome shotgun (WGS) entry which is preliminary data.</text>
</comment>
<dbReference type="EMBL" id="JAFBDZ010000001">
    <property type="protein sequence ID" value="MBM7584547.1"/>
    <property type="molecule type" value="Genomic_DNA"/>
</dbReference>
<dbReference type="PANTHER" id="PTHR43237:SF4">
    <property type="entry name" value="NADP-DEPENDENT MALIC ENZYME"/>
    <property type="match status" value="1"/>
</dbReference>
<dbReference type="InterPro" id="IPR036291">
    <property type="entry name" value="NAD(P)-bd_dom_sf"/>
</dbReference>
<dbReference type="InterPro" id="IPR045213">
    <property type="entry name" value="Malic_NAD-bd_bact_type"/>
</dbReference>
<evidence type="ECO:0000313" key="9">
    <source>
        <dbReference type="Proteomes" id="UP001646157"/>
    </source>
</evidence>
<dbReference type="SMART" id="SM00919">
    <property type="entry name" value="Malic_M"/>
    <property type="match status" value="1"/>
</dbReference>
<reference evidence="8 9" key="1">
    <citation type="submission" date="2021-01" db="EMBL/GenBank/DDBJ databases">
        <title>Genomic Encyclopedia of Type Strains, Phase IV (KMG-IV): sequencing the most valuable type-strain genomes for metagenomic binning, comparative biology and taxonomic classification.</title>
        <authorList>
            <person name="Goeker M."/>
        </authorList>
    </citation>
    <scope>NUCLEOTIDE SEQUENCE [LARGE SCALE GENOMIC DNA]</scope>
    <source>
        <strain evidence="8 9">DSM 24834</strain>
    </source>
</reference>
<comment type="cofactor">
    <cofactor evidence="1">
        <name>Mn(2+)</name>
        <dbReference type="ChEBI" id="CHEBI:29035"/>
    </cofactor>
</comment>
<dbReference type="Gene3D" id="3.40.50.10380">
    <property type="entry name" value="Malic enzyme, N-terminal domain"/>
    <property type="match status" value="1"/>
</dbReference>
<feature type="domain" description="Malic enzyme N-terminal" evidence="7">
    <location>
        <begin position="16"/>
        <end position="149"/>
    </location>
</feature>
<keyword evidence="9" id="KW-1185">Reference proteome</keyword>
<evidence type="ECO:0000259" key="6">
    <source>
        <dbReference type="SMART" id="SM00919"/>
    </source>
</evidence>
<dbReference type="Gene3D" id="3.40.50.720">
    <property type="entry name" value="NAD(P)-binding Rossmann-like Domain"/>
    <property type="match status" value="1"/>
</dbReference>
<protein>
    <submittedName>
        <fullName evidence="8">Malate dehydrogenase (Oxaloacetate-decarboxylating)</fullName>
        <ecNumber evidence="8">1.1.1.38</ecNumber>
    </submittedName>
</protein>
<dbReference type="CDD" id="cd05311">
    <property type="entry name" value="NAD_bind_2_malic_enz"/>
    <property type="match status" value="1"/>
</dbReference>
<dbReference type="InterPro" id="IPR046346">
    <property type="entry name" value="Aminoacid_DH-like_N_sf"/>
</dbReference>
<dbReference type="InterPro" id="IPR037062">
    <property type="entry name" value="Malic_N_dom_sf"/>
</dbReference>
<dbReference type="PROSITE" id="PS00331">
    <property type="entry name" value="MALIC_ENZYMES"/>
    <property type="match status" value="1"/>
</dbReference>
<dbReference type="InterPro" id="IPR001891">
    <property type="entry name" value="Malic_OxRdtase"/>
</dbReference>
<dbReference type="Pfam" id="PF03949">
    <property type="entry name" value="Malic_M"/>
    <property type="match status" value="1"/>
</dbReference>
<keyword evidence="4" id="KW-0479">Metal-binding</keyword>
<evidence type="ECO:0000256" key="4">
    <source>
        <dbReference type="ARBA" id="ARBA00022723"/>
    </source>
</evidence>
<dbReference type="Proteomes" id="UP001646157">
    <property type="component" value="Unassembled WGS sequence"/>
</dbReference>
<comment type="cofactor">
    <cofactor evidence="2">
        <name>Mg(2+)</name>
        <dbReference type="ChEBI" id="CHEBI:18420"/>
    </cofactor>
</comment>
<dbReference type="Pfam" id="PF00390">
    <property type="entry name" value="malic"/>
    <property type="match status" value="1"/>
</dbReference>
<feature type="domain" description="Malic enzyme NAD-binding" evidence="6">
    <location>
        <begin position="161"/>
        <end position="385"/>
    </location>
</feature>
<dbReference type="PIRSF" id="PIRSF000106">
    <property type="entry name" value="ME"/>
    <property type="match status" value="1"/>
</dbReference>
<evidence type="ECO:0000256" key="1">
    <source>
        <dbReference type="ARBA" id="ARBA00001936"/>
    </source>
</evidence>
<evidence type="ECO:0000313" key="8">
    <source>
        <dbReference type="EMBL" id="MBM7584547.1"/>
    </source>
</evidence>
<dbReference type="SUPFAM" id="SSF53223">
    <property type="entry name" value="Aminoacid dehydrogenase-like, N-terminal domain"/>
    <property type="match status" value="1"/>
</dbReference>
<evidence type="ECO:0000256" key="2">
    <source>
        <dbReference type="ARBA" id="ARBA00001946"/>
    </source>
</evidence>
<comment type="similarity">
    <text evidence="3">Belongs to the malic enzymes family.</text>
</comment>
<name>A0ABS2N9L9_9BACI</name>
<dbReference type="InterPro" id="IPR015884">
    <property type="entry name" value="Malic_enzyme_CS"/>
</dbReference>
<accession>A0ABS2N9L9</accession>
<gene>
    <name evidence="8" type="ORF">JOC86_001084</name>
</gene>
<dbReference type="SUPFAM" id="SSF51735">
    <property type="entry name" value="NAD(P)-binding Rossmann-fold domains"/>
    <property type="match status" value="1"/>
</dbReference>
<dbReference type="SMART" id="SM01274">
    <property type="entry name" value="malic"/>
    <property type="match status" value="1"/>
</dbReference>
<sequence length="414" mass="44739">MSTLREEALQMHKEMQGKLSVHSKVLVRNTKDLSLAYSPGVAEPCIDIQENRNKVYDYTMKGNLVAVISDGSAVLGLGNIGPYAAMPVMEGKALLFKSFANVDAFPLCLDTSSPDKIVEVIKILEPTFGGINLEDISSPQCFEIEEKLRQTCKIPVFHDDQHGTAIVTAAGLINALKLANKQKENIRVVINGAGAAGVAVTKLLLQIGVKEVIVCDTKGIIYKGRPEGMNNMKQQLAAITNKEMKHGTLADALIHADVFIGVSVAGAVNEEMIRSMNPNPIVFAMANPSPEIMPDEAKAAGALVVGTGRSDFPNQINNVLAFPGIFRGALDVRAKEINEEMKFAAVYAIAELILEDDLKPDYVIPDPFDRRVVAHVAVAVANAAMETGVSRKTINTEDIKKELLSAKDMHPLKV</sequence>
<proteinExistence type="inferred from homology"/>
<evidence type="ECO:0000256" key="5">
    <source>
        <dbReference type="ARBA" id="ARBA00023002"/>
    </source>
</evidence>
<dbReference type="EC" id="1.1.1.38" evidence="8"/>
<dbReference type="GO" id="GO:0016491">
    <property type="term" value="F:oxidoreductase activity"/>
    <property type="evidence" value="ECO:0007669"/>
    <property type="project" value="UniProtKB-KW"/>
</dbReference>
<evidence type="ECO:0000256" key="3">
    <source>
        <dbReference type="ARBA" id="ARBA00008785"/>
    </source>
</evidence>